<keyword evidence="3" id="KW-0285">Flavoprotein</keyword>
<dbReference type="Gene3D" id="3.40.30.120">
    <property type="match status" value="1"/>
</dbReference>
<evidence type="ECO:0000256" key="5">
    <source>
        <dbReference type="SAM" id="MobiDB-lite"/>
    </source>
</evidence>
<gene>
    <name evidence="7" type="ORF">ACFQ34_13495</name>
</gene>
<dbReference type="PANTHER" id="PTHR43004:SF19">
    <property type="entry name" value="BINDING MONOOXYGENASE, PUTATIVE (JCVI)-RELATED"/>
    <property type="match status" value="1"/>
</dbReference>
<keyword evidence="4" id="KW-0274">FAD</keyword>
<dbReference type="GO" id="GO:0004497">
    <property type="term" value="F:monooxygenase activity"/>
    <property type="evidence" value="ECO:0007669"/>
    <property type="project" value="UniProtKB-KW"/>
</dbReference>
<dbReference type="InterPro" id="IPR002938">
    <property type="entry name" value="FAD-bd"/>
</dbReference>
<accession>A0ABW3VJ23</accession>
<name>A0ABW3VJ23_9PSEU</name>
<feature type="region of interest" description="Disordered" evidence="5">
    <location>
        <begin position="495"/>
        <end position="521"/>
    </location>
</feature>
<dbReference type="SUPFAM" id="SSF52833">
    <property type="entry name" value="Thioredoxin-like"/>
    <property type="match status" value="1"/>
</dbReference>
<evidence type="ECO:0000259" key="6">
    <source>
        <dbReference type="Pfam" id="PF01494"/>
    </source>
</evidence>
<organism evidence="7 8">
    <name type="scientific">Pseudonocardia benzenivorans</name>
    <dbReference type="NCBI Taxonomy" id="228005"/>
    <lineage>
        <taxon>Bacteria</taxon>
        <taxon>Bacillati</taxon>
        <taxon>Actinomycetota</taxon>
        <taxon>Actinomycetes</taxon>
        <taxon>Pseudonocardiales</taxon>
        <taxon>Pseudonocardiaceae</taxon>
        <taxon>Pseudonocardia</taxon>
    </lineage>
</organism>
<comment type="caution">
    <text evidence="7">The sequence shown here is derived from an EMBL/GenBank/DDBJ whole genome shotgun (WGS) entry which is preliminary data.</text>
</comment>
<keyword evidence="7" id="KW-0503">Monooxygenase</keyword>
<dbReference type="Pfam" id="PF01494">
    <property type="entry name" value="FAD_binding_3"/>
    <property type="match status" value="1"/>
</dbReference>
<keyword evidence="7" id="KW-0560">Oxidoreductase</keyword>
<dbReference type="NCBIfam" id="NF004832">
    <property type="entry name" value="PRK06184.1"/>
    <property type="match status" value="1"/>
</dbReference>
<dbReference type="InterPro" id="IPR050641">
    <property type="entry name" value="RIFMO-like"/>
</dbReference>
<keyword evidence="8" id="KW-1185">Reference proteome</keyword>
<evidence type="ECO:0000313" key="7">
    <source>
        <dbReference type="EMBL" id="MFD1234299.1"/>
    </source>
</evidence>
<dbReference type="SUPFAM" id="SSF51905">
    <property type="entry name" value="FAD/NAD(P)-binding domain"/>
    <property type="match status" value="1"/>
</dbReference>
<dbReference type="EMBL" id="JBHTMB010000122">
    <property type="protein sequence ID" value="MFD1234299.1"/>
    <property type="molecule type" value="Genomic_DNA"/>
</dbReference>
<protein>
    <submittedName>
        <fullName evidence="7">FAD-dependent monooxygenase</fullName>
    </submittedName>
</protein>
<dbReference type="Gene3D" id="3.30.70.2450">
    <property type="match status" value="1"/>
</dbReference>
<reference evidence="8" key="1">
    <citation type="journal article" date="2019" name="Int. J. Syst. Evol. Microbiol.">
        <title>The Global Catalogue of Microorganisms (GCM) 10K type strain sequencing project: providing services to taxonomists for standard genome sequencing and annotation.</title>
        <authorList>
            <consortium name="The Broad Institute Genomics Platform"/>
            <consortium name="The Broad Institute Genome Sequencing Center for Infectious Disease"/>
            <person name="Wu L."/>
            <person name="Ma J."/>
        </authorList>
    </citation>
    <scope>NUCLEOTIDE SEQUENCE [LARGE SCALE GENOMIC DNA]</scope>
    <source>
        <strain evidence="8">CCUG 49018</strain>
    </source>
</reference>
<evidence type="ECO:0000256" key="2">
    <source>
        <dbReference type="ARBA" id="ARBA00007801"/>
    </source>
</evidence>
<dbReference type="Proteomes" id="UP001597182">
    <property type="component" value="Unassembled WGS sequence"/>
</dbReference>
<dbReference type="InterPro" id="IPR036188">
    <property type="entry name" value="FAD/NAD-bd_sf"/>
</dbReference>
<feature type="compositionally biased region" description="Low complexity" evidence="5">
    <location>
        <begin position="496"/>
        <end position="511"/>
    </location>
</feature>
<evidence type="ECO:0000256" key="3">
    <source>
        <dbReference type="ARBA" id="ARBA00022630"/>
    </source>
</evidence>
<evidence type="ECO:0000256" key="1">
    <source>
        <dbReference type="ARBA" id="ARBA00001974"/>
    </source>
</evidence>
<dbReference type="PRINTS" id="PR00420">
    <property type="entry name" value="RNGMNOXGNASE"/>
</dbReference>
<comment type="cofactor">
    <cofactor evidence="1">
        <name>FAD</name>
        <dbReference type="ChEBI" id="CHEBI:57692"/>
    </cofactor>
</comment>
<evidence type="ECO:0000256" key="4">
    <source>
        <dbReference type="ARBA" id="ARBA00022827"/>
    </source>
</evidence>
<sequence length="521" mass="54652">MDIDTLVVGAGPTGLTLGCELARRGVRVRVVDAAAGPFTGSRGKGLQPRTLEVLDLLGVGRRLLGLGRFRLPMRVPDGAGGFEVRDLHPDAAPTPSSPYARPLIIPQFRVEETLRDALAGHGVQVEFGRRLTGLAQGDESATATFDDGARIAARWVVGCDGGSSTVRHLGGFTFLGQTDETVRMLIADVRVEGVDRDHWHAWGGAEGAFIALCPLASTDRFQFQASTAADDDREPTREVVQELLDRATGGQVQVVDVGWSSRWRLNERMVDRYRAGRVLLAGDAAHVHSPAGGQGMNTGIQDAANLGWKLAAVVAGADPALLDTYEAERLPVAAEVLGLSARLTRRTLLDRGEDGTRALQLGLTYRGGPLAPDGGATAAGPRPGDRAPDATELLCGEPGARPVRLFDLLRGSTWTVLGFGAMPPEVGIGVRGVGIAGPGGAAGVVDTQGHAHDAYRPVDGELVLVRPDGHIGLRTTDPDAVRAYLSAVLPPDEALTSARSTATRSSTSPTPVIGAPVSVLR</sequence>
<evidence type="ECO:0000313" key="8">
    <source>
        <dbReference type="Proteomes" id="UP001597182"/>
    </source>
</evidence>
<dbReference type="RefSeq" id="WP_346091955.1">
    <property type="nucleotide sequence ID" value="NZ_BAABKS010000047.1"/>
</dbReference>
<dbReference type="PANTHER" id="PTHR43004">
    <property type="entry name" value="TRK SYSTEM POTASSIUM UPTAKE PROTEIN"/>
    <property type="match status" value="1"/>
</dbReference>
<dbReference type="InterPro" id="IPR036249">
    <property type="entry name" value="Thioredoxin-like_sf"/>
</dbReference>
<comment type="similarity">
    <text evidence="2">Belongs to the PheA/TfdB FAD monooxygenase family.</text>
</comment>
<dbReference type="Gene3D" id="3.50.50.60">
    <property type="entry name" value="FAD/NAD(P)-binding domain"/>
    <property type="match status" value="1"/>
</dbReference>
<feature type="domain" description="FAD-binding" evidence="6">
    <location>
        <begin position="3"/>
        <end position="337"/>
    </location>
</feature>
<feature type="region of interest" description="Disordered" evidence="5">
    <location>
        <begin position="370"/>
        <end position="389"/>
    </location>
</feature>
<proteinExistence type="inferred from homology"/>